<evidence type="ECO:0000313" key="2">
    <source>
        <dbReference type="EMBL" id="TMW82485.1"/>
    </source>
</evidence>
<reference evidence="2" key="1">
    <citation type="submission" date="2019-05" db="EMBL/GenBank/DDBJ databases">
        <title>The de novo reference genome and transcriptome assemblies of the wild tomato species Solanum chilense.</title>
        <authorList>
            <person name="Stam R."/>
            <person name="Nosenko T."/>
            <person name="Hoerger A.C."/>
            <person name="Stephan W."/>
            <person name="Seidel M.A."/>
            <person name="Kuhn J.M.M."/>
            <person name="Haberer G."/>
            <person name="Tellier A."/>
        </authorList>
    </citation>
    <scope>NUCLEOTIDE SEQUENCE</scope>
    <source>
        <tissue evidence="2">Mature leaves</tissue>
    </source>
</reference>
<dbReference type="InterPro" id="IPR036514">
    <property type="entry name" value="SGNH_hydro_sf"/>
</dbReference>
<name>A0A6N2AJM8_SOLCI</name>
<gene>
    <name evidence="2" type="ORF">EJD97_005828</name>
</gene>
<dbReference type="SUPFAM" id="SSF52266">
    <property type="entry name" value="SGNH hydrolase"/>
    <property type="match status" value="1"/>
</dbReference>
<dbReference type="EMBL" id="RXGB01018440">
    <property type="protein sequence ID" value="TMW82485.1"/>
    <property type="molecule type" value="Genomic_DNA"/>
</dbReference>
<protein>
    <recommendedName>
        <fullName evidence="3">SGNH hydrolase-type esterase domain-containing protein</fullName>
    </recommendedName>
</protein>
<comment type="caution">
    <text evidence="2">The sequence shown here is derived from an EMBL/GenBank/DDBJ whole genome shotgun (WGS) entry which is preliminary data.</text>
</comment>
<dbReference type="PANTHER" id="PTHR45642">
    <property type="entry name" value="GDSL ESTERASE/LIPASE EXL3"/>
    <property type="match status" value="1"/>
</dbReference>
<dbReference type="Gene3D" id="3.40.50.1110">
    <property type="entry name" value="SGNH hydrolase"/>
    <property type="match status" value="1"/>
</dbReference>
<accession>A0A6N2AJM8</accession>
<evidence type="ECO:0000256" key="1">
    <source>
        <dbReference type="ARBA" id="ARBA00008668"/>
    </source>
</evidence>
<sequence>MPIWKEIENYKEYQKRLEAYVGIQKSKYIIEEALYIVSMGTNDFLENYFAMQSVRAFQYTTEQYREFIIGHVENFIKEIYQLGARKISLTGLPPMGCLPLERAANMLRGQGDTCNNDYNDCALKFNEMLSALIQKLNKELPGIRIAFANPYGIILQMVQNPASFGFEVERIACCDTGLFEMSYLCNKLNPLTCPDPNKYVFWDSFHLTQKTNQIITNSLMKNVLHQFV</sequence>
<dbReference type="AlphaFoldDB" id="A0A6N2AJM8"/>
<evidence type="ECO:0008006" key="3">
    <source>
        <dbReference type="Google" id="ProtNLM"/>
    </source>
</evidence>
<dbReference type="PANTHER" id="PTHR45642:SF114">
    <property type="entry name" value="ZINC FINGER PROTEIN"/>
    <property type="match status" value="1"/>
</dbReference>
<comment type="similarity">
    <text evidence="1">Belongs to the 'GDSL' lipolytic enzyme family.</text>
</comment>
<organism evidence="2">
    <name type="scientific">Solanum chilense</name>
    <name type="common">Tomato</name>
    <name type="synonym">Lycopersicon chilense</name>
    <dbReference type="NCBI Taxonomy" id="4083"/>
    <lineage>
        <taxon>Eukaryota</taxon>
        <taxon>Viridiplantae</taxon>
        <taxon>Streptophyta</taxon>
        <taxon>Embryophyta</taxon>
        <taxon>Tracheophyta</taxon>
        <taxon>Spermatophyta</taxon>
        <taxon>Magnoliopsida</taxon>
        <taxon>eudicotyledons</taxon>
        <taxon>Gunneridae</taxon>
        <taxon>Pentapetalae</taxon>
        <taxon>asterids</taxon>
        <taxon>lamiids</taxon>
        <taxon>Solanales</taxon>
        <taxon>Solanaceae</taxon>
        <taxon>Solanoideae</taxon>
        <taxon>Solaneae</taxon>
        <taxon>Solanum</taxon>
        <taxon>Solanum subgen. Lycopersicon</taxon>
    </lineage>
</organism>
<dbReference type="Pfam" id="PF00657">
    <property type="entry name" value="Lipase_GDSL"/>
    <property type="match status" value="1"/>
</dbReference>
<dbReference type="InterPro" id="IPR050592">
    <property type="entry name" value="GDSL_lipolytic_enzyme"/>
</dbReference>
<proteinExistence type="inferred from homology"/>
<dbReference type="GO" id="GO:0016788">
    <property type="term" value="F:hydrolase activity, acting on ester bonds"/>
    <property type="evidence" value="ECO:0007669"/>
    <property type="project" value="InterPro"/>
</dbReference>
<dbReference type="InterPro" id="IPR001087">
    <property type="entry name" value="GDSL"/>
</dbReference>